<protein>
    <submittedName>
        <fullName evidence="3">Uncharacterized protein</fullName>
    </submittedName>
</protein>
<evidence type="ECO:0000256" key="2">
    <source>
        <dbReference type="SAM" id="SignalP"/>
    </source>
</evidence>
<dbReference type="PROSITE" id="PS51257">
    <property type="entry name" value="PROKAR_LIPOPROTEIN"/>
    <property type="match status" value="1"/>
</dbReference>
<name>A0A5Q6RWU8_9ACTN</name>
<dbReference type="RefSeq" id="WP_149770459.1">
    <property type="nucleotide sequence ID" value="NZ_VDFQ02000004.1"/>
</dbReference>
<evidence type="ECO:0000313" key="4">
    <source>
        <dbReference type="Proteomes" id="UP000307768"/>
    </source>
</evidence>
<comment type="caution">
    <text evidence="3">The sequence shown here is derived from an EMBL/GenBank/DDBJ whole genome shotgun (WGS) entry which is preliminary data.</text>
</comment>
<feature type="signal peptide" evidence="2">
    <location>
        <begin position="1"/>
        <end position="18"/>
    </location>
</feature>
<keyword evidence="2" id="KW-0732">Signal</keyword>
<reference evidence="3 4" key="1">
    <citation type="submission" date="2019-09" db="EMBL/GenBank/DDBJ databases">
        <title>Mumia zhuanghuii sp. nov. isolated from the intestinal contents of plateau pika (Ochotona curzoniae) in the Qinghai-Tibet plateau of China.</title>
        <authorList>
            <person name="Tian Z."/>
        </authorList>
    </citation>
    <scope>NUCLEOTIDE SEQUENCE [LARGE SCALE GENOMIC DNA]</scope>
    <source>
        <strain evidence="4">350</strain>
    </source>
</reference>
<evidence type="ECO:0000256" key="1">
    <source>
        <dbReference type="SAM" id="MobiDB-lite"/>
    </source>
</evidence>
<feature type="chain" id="PRO_5039146642" evidence="2">
    <location>
        <begin position="19"/>
        <end position="183"/>
    </location>
</feature>
<dbReference type="EMBL" id="VDFQ02000004">
    <property type="protein sequence ID" value="KAA1422508.1"/>
    <property type="molecule type" value="Genomic_DNA"/>
</dbReference>
<proteinExistence type="predicted"/>
<dbReference type="AlphaFoldDB" id="A0A5Q6RWU8"/>
<accession>A0A5Q6RWU8</accession>
<dbReference type="Proteomes" id="UP000307768">
    <property type="component" value="Unassembled WGS sequence"/>
</dbReference>
<sequence length="183" mass="19718">MKALLGVVAALVVVTACGGTEPKEAESTPPRPSPTETLPTTDPYVEELAEATTASRRACSEVFGDLLTTLEELGSRLSVGLRLPDYGTEVGDIHVSYDQALKEAATLDGSCLTAVGVKLETALNHYTKANRLWSDCVSDFDCDMDDVDPKIQARWQKARSQVEAAAEAIDTYPLSEDDRPVRS</sequence>
<gene>
    <name evidence="3" type="ORF">FE697_015350</name>
</gene>
<evidence type="ECO:0000313" key="3">
    <source>
        <dbReference type="EMBL" id="KAA1422508.1"/>
    </source>
</evidence>
<feature type="region of interest" description="Disordered" evidence="1">
    <location>
        <begin position="20"/>
        <end position="42"/>
    </location>
</feature>
<organism evidence="3 4">
    <name type="scientific">Mumia zhuanghuii</name>
    <dbReference type="NCBI Taxonomy" id="2585211"/>
    <lineage>
        <taxon>Bacteria</taxon>
        <taxon>Bacillati</taxon>
        <taxon>Actinomycetota</taxon>
        <taxon>Actinomycetes</taxon>
        <taxon>Propionibacteriales</taxon>
        <taxon>Nocardioidaceae</taxon>
        <taxon>Mumia</taxon>
    </lineage>
</organism>